<feature type="compositionally biased region" description="Polar residues" evidence="1">
    <location>
        <begin position="213"/>
        <end position="225"/>
    </location>
</feature>
<dbReference type="OrthoDB" id="1577640at2759"/>
<accession>A0A6A5TZQ4</accession>
<protein>
    <submittedName>
        <fullName evidence="2">Uncharacterized protein</fullName>
    </submittedName>
</protein>
<feature type="compositionally biased region" description="Gly residues" evidence="1">
    <location>
        <begin position="306"/>
        <end position="317"/>
    </location>
</feature>
<feature type="region of interest" description="Disordered" evidence="1">
    <location>
        <begin position="294"/>
        <end position="469"/>
    </location>
</feature>
<dbReference type="Proteomes" id="UP000800035">
    <property type="component" value="Unassembled WGS sequence"/>
</dbReference>
<feature type="compositionally biased region" description="Low complexity" evidence="1">
    <location>
        <begin position="1408"/>
        <end position="1420"/>
    </location>
</feature>
<feature type="region of interest" description="Disordered" evidence="1">
    <location>
        <begin position="203"/>
        <end position="282"/>
    </location>
</feature>
<gene>
    <name evidence="2" type="ORF">CC80DRAFT_29776</name>
</gene>
<reference evidence="2" key="1">
    <citation type="journal article" date="2020" name="Stud. Mycol.">
        <title>101 Dothideomycetes genomes: a test case for predicting lifestyles and emergence of pathogens.</title>
        <authorList>
            <person name="Haridas S."/>
            <person name="Albert R."/>
            <person name="Binder M."/>
            <person name="Bloem J."/>
            <person name="Labutti K."/>
            <person name="Salamov A."/>
            <person name="Andreopoulos B."/>
            <person name="Baker S."/>
            <person name="Barry K."/>
            <person name="Bills G."/>
            <person name="Bluhm B."/>
            <person name="Cannon C."/>
            <person name="Castanera R."/>
            <person name="Culley D."/>
            <person name="Daum C."/>
            <person name="Ezra D."/>
            <person name="Gonzalez J."/>
            <person name="Henrissat B."/>
            <person name="Kuo A."/>
            <person name="Liang C."/>
            <person name="Lipzen A."/>
            <person name="Lutzoni F."/>
            <person name="Magnuson J."/>
            <person name="Mondo S."/>
            <person name="Nolan M."/>
            <person name="Ohm R."/>
            <person name="Pangilinan J."/>
            <person name="Park H.-J."/>
            <person name="Ramirez L."/>
            <person name="Alfaro M."/>
            <person name="Sun H."/>
            <person name="Tritt A."/>
            <person name="Yoshinaga Y."/>
            <person name="Zwiers L.-H."/>
            <person name="Turgeon B."/>
            <person name="Goodwin S."/>
            <person name="Spatafora J."/>
            <person name="Crous P."/>
            <person name="Grigoriev I."/>
        </authorList>
    </citation>
    <scope>NUCLEOTIDE SEQUENCE</scope>
    <source>
        <strain evidence="2">CBS 675.92</strain>
    </source>
</reference>
<proteinExistence type="predicted"/>
<feature type="compositionally biased region" description="Basic and acidic residues" evidence="1">
    <location>
        <begin position="236"/>
        <end position="282"/>
    </location>
</feature>
<keyword evidence="3" id="KW-1185">Reference proteome</keyword>
<feature type="region of interest" description="Disordered" evidence="1">
    <location>
        <begin position="1432"/>
        <end position="1587"/>
    </location>
</feature>
<feature type="compositionally biased region" description="Polar residues" evidence="1">
    <location>
        <begin position="1"/>
        <end position="19"/>
    </location>
</feature>
<feature type="compositionally biased region" description="Polar residues" evidence="1">
    <location>
        <begin position="1479"/>
        <end position="1491"/>
    </location>
</feature>
<feature type="compositionally biased region" description="Low complexity" evidence="1">
    <location>
        <begin position="49"/>
        <end position="86"/>
    </location>
</feature>
<evidence type="ECO:0000313" key="3">
    <source>
        <dbReference type="Proteomes" id="UP000800035"/>
    </source>
</evidence>
<feature type="compositionally biased region" description="Low complexity" evidence="1">
    <location>
        <begin position="1432"/>
        <end position="1445"/>
    </location>
</feature>
<evidence type="ECO:0000313" key="2">
    <source>
        <dbReference type="EMBL" id="KAF1958373.1"/>
    </source>
</evidence>
<dbReference type="EMBL" id="ML976987">
    <property type="protein sequence ID" value="KAF1958373.1"/>
    <property type="molecule type" value="Genomic_DNA"/>
</dbReference>
<feature type="region of interest" description="Disordered" evidence="1">
    <location>
        <begin position="1"/>
        <end position="31"/>
    </location>
</feature>
<evidence type="ECO:0000256" key="1">
    <source>
        <dbReference type="SAM" id="MobiDB-lite"/>
    </source>
</evidence>
<feature type="compositionally biased region" description="Basic and acidic residues" evidence="1">
    <location>
        <begin position="320"/>
        <end position="377"/>
    </location>
</feature>
<organism evidence="2 3">
    <name type="scientific">Byssothecium circinans</name>
    <dbReference type="NCBI Taxonomy" id="147558"/>
    <lineage>
        <taxon>Eukaryota</taxon>
        <taxon>Fungi</taxon>
        <taxon>Dikarya</taxon>
        <taxon>Ascomycota</taxon>
        <taxon>Pezizomycotina</taxon>
        <taxon>Dothideomycetes</taxon>
        <taxon>Pleosporomycetidae</taxon>
        <taxon>Pleosporales</taxon>
        <taxon>Massarineae</taxon>
        <taxon>Massarinaceae</taxon>
        <taxon>Byssothecium</taxon>
    </lineage>
</organism>
<feature type="region of interest" description="Disordered" evidence="1">
    <location>
        <begin position="43"/>
        <end position="91"/>
    </location>
</feature>
<feature type="compositionally biased region" description="Polar residues" evidence="1">
    <location>
        <begin position="410"/>
        <end position="430"/>
    </location>
</feature>
<feature type="region of interest" description="Disordered" evidence="1">
    <location>
        <begin position="1401"/>
        <end position="1420"/>
    </location>
</feature>
<name>A0A6A5TZQ4_9PLEO</name>
<sequence length="1587" mass="173354">MSASSPTRRQAPQWRTTPLASGRTAADTINALPAHQEIKDMLEVFETRTPSPTSTAPHPPIAASQNAAAAHSSSPGSSANVVAGSAQPTARSSYTNATVSYTYVPVMSPPIVSSRVTTVTAADSWYGQQSRAPSSLTFGSIGGSPAPVNAAPQPLPLPKPILSGGKPDTLPARPRLVFGSASDSTEANASATPDFIFDNNFLAHPQARPTPPAQSRSPTIVSTLTPPRVPNAAESSHSHAESVAAKTDKEKQTEFKEQFEKNPKAERVKGKAEKGPRGKQEWVKFPISTAVIFNTPLPNTAPSRSGGRGGTRGGAQNGGRADRSGADKDGAEERVAKAKGEAEAEAKAKAEAEAKATEEEKAAKEKAADEAAAKAGEDAGGPEAFDTPSSARKHIKHNAFLAESSRDDNSSTFRSSSALATESTAPTSVSGKGPSSKYFHRTQIAQSSIIEEEEPEEESGRTDPLFDGQSTISADSVVVLTAQQRKDVIEKFSKALLRDLPIKCFASDNENVEMSSFHQPFSRSVKAYSKKVMANGERRSRQRQTAKAIRFLRNEIIHQCYKKLGGFRHSERRHIPSLVHRLGQHDISGKTAAEKVSEWNAHLLDLPGDVLSGPTSSILLSGVNGNDTNIPLAVGLHPDDKPASDVCNLSDTTEQSFSHISQLSQDEDSNISAEDQDVYTYLTEHSAFSELVDELRALVERHFCNQKELIHHRILLAIRRPGIIERFSDGIFRASFFIDWDVLDFLQTCYSLSQDLRHVIAVTGTPVNAQLATVEAYLQQTWPDHTWKLVDALNTAIASTIHGVEDEPPQISPQQIHISLEERKISVSGTEDLLVVVGQQLAWLGAACRDSAGQLAHCYTSFTDIKPTDPEVLELKFEIKYEVTPLDSGEPTSCWIDLVGDSVVVAGFPFAERDSSAIGLEVPLQIMGTIADIPLATLYRGGYVLKGRSMAFVPVKRGVDFVQWHLYNQSAGRISYQDINSMFPDRLLVKDLDESGLLSTRSFLGWCPESSNNLASGAYDYRAISYTKTPYLSKKVLSLTGASIGFQQFGTGSINFAIAKQNRMHRIEKAQYYKDLLDAAKQIPVVLQDMEDRRAWYADGERVILHVILHRHTLNPFKANGPVQLQSASPNDPASVRQAMMVNADILVSLDRDMERPGIQSKSFKDLVNELYTVLEGLMAETVDIAGIALPMDWKKHIQGWEYMDVVSRKLTPRLRETELKSTCGQWPELARDRNAVVLFGNRLQNVISPHPHPSPRLCRLFKELPKHKDYLAIESEKLENMYVESGAEDDRTQITPTGLQLHRSQHLFEVCPRATLKAERCRCERIQQLVPKRAKGKVKPIPKMNATGAVIIGQGNTSWVNELSHNWAALRGTFQHQSADSHSRAPDPAQSARGASVVDFYLPQPSNPSRVSGSESSSDSRSLAIITAAAKATTTTSDTSPARSSRFDRVSASNSTKSPAKTLGEINGMPSGEPSYPPNASSANTTSLKSKASPPGKHDRSSQLQPIAGQPEQGPQYNRMAQRPKYPRDNTLVVVQTNKGPHLPRQPVLKTLPENDRMDMPSMSTPRLRRKPNFPLEHPINVLPSA</sequence>